<feature type="binding site" evidence="9">
    <location>
        <begin position="11"/>
        <end position="18"/>
    </location>
    <ligand>
        <name>ATP</name>
        <dbReference type="ChEBI" id="CHEBI:30616"/>
    </ligand>
</feature>
<dbReference type="RefSeq" id="WP_015361725.1">
    <property type="nucleotide sequence ID" value="NZ_QKZR01000001.1"/>
</dbReference>
<reference evidence="12 13" key="1">
    <citation type="submission" date="2018-06" db="EMBL/GenBank/DDBJ databases">
        <title>Genomic Encyclopedia of Archaeal and Bacterial Type Strains, Phase II (KMG-II): from individual species to whole genera.</title>
        <authorList>
            <person name="Goeker M."/>
        </authorList>
    </citation>
    <scope>NUCLEOTIDE SEQUENCE [LARGE SCALE GENOMIC DNA]</scope>
    <source>
        <strain evidence="12 13">DSM 17205</strain>
    </source>
</reference>
<protein>
    <recommendedName>
        <fullName evidence="7">DNA 3'-5' helicase</fullName>
        <ecNumber evidence="7">5.6.2.4</ecNumber>
    </recommendedName>
</protein>
<comment type="catalytic activity">
    <reaction evidence="6">
        <text>Couples ATP hydrolysis with the unwinding of duplex DNA by translocating in the 3'-5' direction.</text>
        <dbReference type="EC" id="5.6.2.4"/>
    </reaction>
</comment>
<evidence type="ECO:0000259" key="11">
    <source>
        <dbReference type="PROSITE" id="PS51217"/>
    </source>
</evidence>
<evidence type="ECO:0000256" key="9">
    <source>
        <dbReference type="PROSITE-ProRule" id="PRU00560"/>
    </source>
</evidence>
<evidence type="ECO:0000256" key="3">
    <source>
        <dbReference type="ARBA" id="ARBA00022806"/>
    </source>
</evidence>
<evidence type="ECO:0000256" key="5">
    <source>
        <dbReference type="ARBA" id="ARBA00023235"/>
    </source>
</evidence>
<keyword evidence="1 9" id="KW-0547">Nucleotide-binding</keyword>
<keyword evidence="4 9" id="KW-0067">ATP-binding</keyword>
<name>A0ABX5Q1T1_9FLAO</name>
<organism evidence="12 13">
    <name type="scientific">Nonlabens dokdonensis</name>
    <dbReference type="NCBI Taxonomy" id="328515"/>
    <lineage>
        <taxon>Bacteria</taxon>
        <taxon>Pseudomonadati</taxon>
        <taxon>Bacteroidota</taxon>
        <taxon>Flavobacteriia</taxon>
        <taxon>Flavobacteriales</taxon>
        <taxon>Flavobacteriaceae</taxon>
        <taxon>Nonlabens</taxon>
    </lineage>
</organism>
<dbReference type="InterPro" id="IPR014017">
    <property type="entry name" value="DNA_helicase_UvrD-like_C"/>
</dbReference>
<evidence type="ECO:0000313" key="12">
    <source>
        <dbReference type="EMBL" id="PZX43892.1"/>
    </source>
</evidence>
<dbReference type="Pfam" id="PF13361">
    <property type="entry name" value="UvrD_C"/>
    <property type="match status" value="1"/>
</dbReference>
<dbReference type="PANTHER" id="PTHR11070:SF67">
    <property type="entry name" value="DNA 3'-5' HELICASE"/>
    <property type="match status" value="1"/>
</dbReference>
<dbReference type="PROSITE" id="PS51217">
    <property type="entry name" value="UVRD_HELICASE_CTER"/>
    <property type="match status" value="1"/>
</dbReference>
<dbReference type="PROSITE" id="PS51198">
    <property type="entry name" value="UVRD_HELICASE_ATP_BIND"/>
    <property type="match status" value="1"/>
</dbReference>
<evidence type="ECO:0000256" key="4">
    <source>
        <dbReference type="ARBA" id="ARBA00022840"/>
    </source>
</evidence>
<dbReference type="SUPFAM" id="SSF52540">
    <property type="entry name" value="P-loop containing nucleoside triphosphate hydrolases"/>
    <property type="match status" value="1"/>
</dbReference>
<dbReference type="EC" id="5.6.2.4" evidence="7"/>
<comment type="caution">
    <text evidence="12">The sequence shown here is derived from an EMBL/GenBank/DDBJ whole genome shotgun (WGS) entry which is preliminary data.</text>
</comment>
<gene>
    <name evidence="12" type="ORF">LX97_00897</name>
</gene>
<dbReference type="Proteomes" id="UP000248584">
    <property type="component" value="Unassembled WGS sequence"/>
</dbReference>
<evidence type="ECO:0000256" key="7">
    <source>
        <dbReference type="ARBA" id="ARBA00034808"/>
    </source>
</evidence>
<evidence type="ECO:0000259" key="10">
    <source>
        <dbReference type="PROSITE" id="PS51198"/>
    </source>
</evidence>
<dbReference type="Pfam" id="PF00580">
    <property type="entry name" value="UvrD-helicase"/>
    <property type="match status" value="1"/>
</dbReference>
<evidence type="ECO:0000256" key="8">
    <source>
        <dbReference type="ARBA" id="ARBA00048988"/>
    </source>
</evidence>
<evidence type="ECO:0000256" key="1">
    <source>
        <dbReference type="ARBA" id="ARBA00022741"/>
    </source>
</evidence>
<evidence type="ECO:0000256" key="6">
    <source>
        <dbReference type="ARBA" id="ARBA00034617"/>
    </source>
</evidence>
<evidence type="ECO:0000256" key="2">
    <source>
        <dbReference type="ARBA" id="ARBA00022801"/>
    </source>
</evidence>
<dbReference type="InterPro" id="IPR027417">
    <property type="entry name" value="P-loop_NTPase"/>
</dbReference>
<keyword evidence="13" id="KW-1185">Reference proteome</keyword>
<accession>A0ABX5Q1T1</accession>
<comment type="catalytic activity">
    <reaction evidence="8">
        <text>ATP + H2O = ADP + phosphate + H(+)</text>
        <dbReference type="Rhea" id="RHEA:13065"/>
        <dbReference type="ChEBI" id="CHEBI:15377"/>
        <dbReference type="ChEBI" id="CHEBI:15378"/>
        <dbReference type="ChEBI" id="CHEBI:30616"/>
        <dbReference type="ChEBI" id="CHEBI:43474"/>
        <dbReference type="ChEBI" id="CHEBI:456216"/>
        <dbReference type="EC" id="5.6.2.4"/>
    </reaction>
</comment>
<keyword evidence="3 9" id="KW-0347">Helicase</keyword>
<proteinExistence type="predicted"/>
<keyword evidence="5" id="KW-0413">Isomerase</keyword>
<dbReference type="InterPro" id="IPR000212">
    <property type="entry name" value="DNA_helicase_UvrD/REP"/>
</dbReference>
<feature type="domain" description="UvrD-like helicase C-terminal" evidence="11">
    <location>
        <begin position="484"/>
        <end position="740"/>
    </location>
</feature>
<dbReference type="InterPro" id="IPR014016">
    <property type="entry name" value="UvrD-like_ATP-bd"/>
</dbReference>
<dbReference type="Gene3D" id="3.40.50.300">
    <property type="entry name" value="P-loop containing nucleotide triphosphate hydrolases"/>
    <property type="match status" value="3"/>
</dbReference>
<dbReference type="PANTHER" id="PTHR11070">
    <property type="entry name" value="UVRD / RECB / PCRA DNA HELICASE FAMILY MEMBER"/>
    <property type="match status" value="1"/>
</dbReference>
<feature type="domain" description="UvrD-like helicase ATP-binding" evidence="10">
    <location>
        <begin position="1"/>
        <end position="471"/>
    </location>
</feature>
<dbReference type="Gene3D" id="1.10.3170.10">
    <property type="entry name" value="Recbcd, chain B, domain 2"/>
    <property type="match status" value="1"/>
</dbReference>
<keyword evidence="2 9" id="KW-0378">Hydrolase</keyword>
<evidence type="ECO:0000313" key="13">
    <source>
        <dbReference type="Proteomes" id="UP000248584"/>
    </source>
</evidence>
<sequence>MAQSPTTFYSASAGSGKTYTLAQDYLTLLFKNSYSNGYRKILAVTFTNKAVGEMKERILEYLYKFTFEELEDSVKGIATHIQNETGLNGEQFRKKAQAIFNQLLHDYSAFDIVTIDSFNHRILRTFAKDIDLPDNFEVELDSKRLISKAIHNLIARAGKDKKLTQLLVDFSILKIEEGKSWDIEYDLQDIAKLILNENHYPYLKQLKGKEVEDFLRFRESLYKKINTTQKQLAEKAKALVELSQNSNIDPTDFKGGSRSIFNTVIKVASEDFSVGLDTASVRDLAAGDLYPKGKSQDIKDRIDQIAGEIQSFAIQYKENMGAVLFYKNIASSLTPLSLLNELLHEIDQIKINEQKVPIYEFNALLAEQIKDQPAPFIYERLGERYRHYFIDEFQDTSRMQWENLSPLIENELQQQRENQVPGTLMLVGDAKQSIYRFRGGDADQFLRLLATPDLFMLPKKEETLAFNWRSYDHIIDFNNQFFDSYGDHLSSDVYKTLYKEYLKQETRSKEGGFIQIDFIEKDFEAPYEEDDYASVYPYHVHQQVLKAQASGFSLGEICVLVRANKDGHEIAKYLVSQDMRVVSGDSLLVHASHKVQLLVSLMKMIQAPDQQQPRFEFLMAYTKVFQLEDIHSFVTAYLHESLQALGEKLMGWEEEDLGSAFAKAALFQATEHVAESLGLFKEQDTRLQSFMEFLFEYSTGYEVSLSGFIEHWELKMDKLSVPAAADADAVQIMTIHKSKGLEFPVVIVPHCDKKLDEARNPTGWVEVNETEYEGFDQVYISLKKENEHYPELAPEVYAQHLAKAEMDQINTLYVAFTRAREQLYISAIETTSKTASYATLLKEFVQNKGLELKSGNGFQTAEIGDVARKSEVTKPEQSEMLKEYKIHLDKERLTISTRRGLLWASGASEAIQKGNVLHEYLSLIQFSIDYNEVSHKIDRDFSLSKAEQKEMKAMISSVIYHPDLIAYFKEGIKVLNEQPILLPSGQRLIPDRVVMINDCAVVMDYKTGAVLDKHKSQVNEYANLLESMNIKVVEKVLIYTDTLEIVKWNG</sequence>
<dbReference type="EMBL" id="QKZR01000001">
    <property type="protein sequence ID" value="PZX43892.1"/>
    <property type="molecule type" value="Genomic_DNA"/>
</dbReference>